<keyword evidence="5 7" id="KW-1133">Transmembrane helix</keyword>
<feature type="transmembrane region" description="Helical" evidence="7">
    <location>
        <begin position="217"/>
        <end position="234"/>
    </location>
</feature>
<keyword evidence="2 7" id="KW-0813">Transport</keyword>
<keyword evidence="10" id="KW-1185">Reference proteome</keyword>
<accession>A0ABZ0PNZ8</accession>
<dbReference type="PANTHER" id="PTHR30043:SF1">
    <property type="entry name" value="ABC TRANSPORT SYSTEM PERMEASE PROTEIN P69"/>
    <property type="match status" value="1"/>
</dbReference>
<comment type="subcellular location">
    <subcellularLocation>
        <location evidence="1 7">Cell membrane</location>
        <topology evidence="1 7">Multi-pass membrane protein</topology>
    </subcellularLocation>
</comment>
<evidence type="ECO:0000256" key="6">
    <source>
        <dbReference type="ARBA" id="ARBA00023136"/>
    </source>
</evidence>
<evidence type="ECO:0000256" key="1">
    <source>
        <dbReference type="ARBA" id="ARBA00004651"/>
    </source>
</evidence>
<dbReference type="CDD" id="cd06261">
    <property type="entry name" value="TM_PBP2"/>
    <property type="match status" value="1"/>
</dbReference>
<name>A0ABZ0PNZ8_9PROT</name>
<proteinExistence type="inferred from homology"/>
<dbReference type="Gene3D" id="1.10.3720.10">
    <property type="entry name" value="MetI-like"/>
    <property type="match status" value="1"/>
</dbReference>
<evidence type="ECO:0000313" key="9">
    <source>
        <dbReference type="EMBL" id="WPB87187.1"/>
    </source>
</evidence>
<keyword evidence="4 7" id="KW-0812">Transmembrane</keyword>
<feature type="transmembrane region" description="Helical" evidence="7">
    <location>
        <begin position="107"/>
        <end position="130"/>
    </location>
</feature>
<dbReference type="InterPro" id="IPR035906">
    <property type="entry name" value="MetI-like_sf"/>
</dbReference>
<feature type="domain" description="ABC transmembrane type-1" evidence="8">
    <location>
        <begin position="55"/>
        <end position="238"/>
    </location>
</feature>
<dbReference type="EMBL" id="CP137852">
    <property type="protein sequence ID" value="WPB87187.1"/>
    <property type="molecule type" value="Genomic_DNA"/>
</dbReference>
<evidence type="ECO:0000256" key="7">
    <source>
        <dbReference type="RuleBase" id="RU363032"/>
    </source>
</evidence>
<dbReference type="Proteomes" id="UP001305521">
    <property type="component" value="Chromosome"/>
</dbReference>
<gene>
    <name evidence="9" type="primary">phnE</name>
    <name evidence="9" type="ORF">R9Z33_09970</name>
</gene>
<evidence type="ECO:0000256" key="2">
    <source>
        <dbReference type="ARBA" id="ARBA00022448"/>
    </source>
</evidence>
<dbReference type="SUPFAM" id="SSF161098">
    <property type="entry name" value="MetI-like"/>
    <property type="match status" value="1"/>
</dbReference>
<organism evidence="9 10">
    <name type="scientific">Sediminicoccus rosea</name>
    <dbReference type="NCBI Taxonomy" id="1225128"/>
    <lineage>
        <taxon>Bacteria</taxon>
        <taxon>Pseudomonadati</taxon>
        <taxon>Pseudomonadota</taxon>
        <taxon>Alphaproteobacteria</taxon>
        <taxon>Acetobacterales</taxon>
        <taxon>Roseomonadaceae</taxon>
        <taxon>Sediminicoccus</taxon>
    </lineage>
</organism>
<dbReference type="PROSITE" id="PS50928">
    <property type="entry name" value="ABC_TM1"/>
    <property type="match status" value="1"/>
</dbReference>
<evidence type="ECO:0000313" key="10">
    <source>
        <dbReference type="Proteomes" id="UP001305521"/>
    </source>
</evidence>
<evidence type="ECO:0000256" key="3">
    <source>
        <dbReference type="ARBA" id="ARBA00022475"/>
    </source>
</evidence>
<evidence type="ECO:0000259" key="8">
    <source>
        <dbReference type="PROSITE" id="PS50928"/>
    </source>
</evidence>
<dbReference type="InterPro" id="IPR005769">
    <property type="entry name" value="PhnE/PtxC"/>
</dbReference>
<protein>
    <submittedName>
        <fullName evidence="9">Phosphonate ABC transporter, permease protein PhnE</fullName>
    </submittedName>
</protein>
<reference evidence="9 10" key="1">
    <citation type="submission" date="2023-11" db="EMBL/GenBank/DDBJ databases">
        <title>Arctic aerobic anoxygenic photoheterotroph Sediminicoccus rosea KRV36 adapts its photosynthesis to long days of polar summer.</title>
        <authorList>
            <person name="Tomasch J."/>
            <person name="Kopejtka K."/>
            <person name="Bily T."/>
            <person name="Gardiner A.T."/>
            <person name="Gardian Z."/>
            <person name="Shivaramu S."/>
            <person name="Koblizek M."/>
            <person name="Engelhardt F."/>
            <person name="Kaftan D."/>
        </authorList>
    </citation>
    <scope>NUCLEOTIDE SEQUENCE [LARGE SCALE GENOMIC DNA]</scope>
    <source>
        <strain evidence="9 10">R-30</strain>
    </source>
</reference>
<dbReference type="RefSeq" id="WP_318651141.1">
    <property type="nucleotide sequence ID" value="NZ_CP137852.1"/>
</dbReference>
<keyword evidence="3" id="KW-1003">Cell membrane</keyword>
<dbReference type="Pfam" id="PF00528">
    <property type="entry name" value="BPD_transp_1"/>
    <property type="match status" value="1"/>
</dbReference>
<dbReference type="PANTHER" id="PTHR30043">
    <property type="entry name" value="PHOSPHONATES TRANSPORT SYSTEM PERMEASE PROTEIN"/>
    <property type="match status" value="1"/>
</dbReference>
<feature type="transmembrane region" description="Helical" evidence="7">
    <location>
        <begin position="59"/>
        <end position="80"/>
    </location>
</feature>
<sequence>MKLGWLAFIALLLGSAWVVAPDPARLAAGLPRLAGWLAGAWPPDFSDAGDIARRAGETLGIATLGTLAAALMAVPLALLATRQVTPGFALYHPLRAVLDALRGVDGFVFALLFVAAVGLGPFAGMLGVALHSAGSVAKLWSETMEEADPRPAEAILAVGGSRWHVALCALVPQTLPQNLGALLYVWEANIRASTVLGLVGAGGLGQELKNAVDLLDFNRVLAILIVIIALTLAADRISGALRRSLS</sequence>
<dbReference type="InterPro" id="IPR000515">
    <property type="entry name" value="MetI-like"/>
</dbReference>
<dbReference type="NCBIfam" id="TIGR01097">
    <property type="entry name" value="PhnE"/>
    <property type="match status" value="1"/>
</dbReference>
<comment type="similarity">
    <text evidence="7">Belongs to the binding-protein-dependent transport system permease family.</text>
</comment>
<evidence type="ECO:0000256" key="4">
    <source>
        <dbReference type="ARBA" id="ARBA00022692"/>
    </source>
</evidence>
<keyword evidence="6 7" id="KW-0472">Membrane</keyword>
<evidence type="ECO:0000256" key="5">
    <source>
        <dbReference type="ARBA" id="ARBA00022989"/>
    </source>
</evidence>